<dbReference type="Proteomes" id="UP001595536">
    <property type="component" value="Unassembled WGS sequence"/>
</dbReference>
<evidence type="ECO:0000313" key="9">
    <source>
        <dbReference type="EMBL" id="MFC3265904.1"/>
    </source>
</evidence>
<evidence type="ECO:0000256" key="2">
    <source>
        <dbReference type="ARBA" id="ARBA00001946"/>
    </source>
</evidence>
<comment type="cofactor">
    <cofactor evidence="2">
        <name>Mg(2+)</name>
        <dbReference type="ChEBI" id="CHEBI:18420"/>
    </cofactor>
</comment>
<dbReference type="GO" id="GO:0035539">
    <property type="term" value="F:8-oxo-7,8-dihydrodeoxyguanosine triphosphate pyrophosphatase activity"/>
    <property type="evidence" value="ECO:0007669"/>
    <property type="project" value="UniProtKB-EC"/>
</dbReference>
<dbReference type="InterPro" id="IPR000086">
    <property type="entry name" value="NUDIX_hydrolase_dom"/>
</dbReference>
<dbReference type="PROSITE" id="PS51462">
    <property type="entry name" value="NUDIX"/>
    <property type="match status" value="1"/>
</dbReference>
<dbReference type="CDD" id="cd03426">
    <property type="entry name" value="NUDIX_CoAse_Nudt7"/>
    <property type="match status" value="1"/>
</dbReference>
<accession>A0ABV7LED1</accession>
<reference evidence="10" key="1">
    <citation type="journal article" date="2019" name="Int. J. Syst. Evol. Microbiol.">
        <title>The Global Catalogue of Microorganisms (GCM) 10K type strain sequencing project: providing services to taxonomists for standard genome sequencing and annotation.</title>
        <authorList>
            <consortium name="The Broad Institute Genomics Platform"/>
            <consortium name="The Broad Institute Genome Sequencing Center for Infectious Disease"/>
            <person name="Wu L."/>
            <person name="Ma J."/>
        </authorList>
    </citation>
    <scope>NUCLEOTIDE SEQUENCE [LARGE SCALE GENOMIC DNA]</scope>
    <source>
        <strain evidence="10">CCM 7941</strain>
    </source>
</reference>
<evidence type="ECO:0000313" key="10">
    <source>
        <dbReference type="Proteomes" id="UP001595536"/>
    </source>
</evidence>
<evidence type="ECO:0000259" key="8">
    <source>
        <dbReference type="PROSITE" id="PS51462"/>
    </source>
</evidence>
<evidence type="ECO:0000256" key="6">
    <source>
        <dbReference type="ARBA" id="ARBA00023211"/>
    </source>
</evidence>
<dbReference type="Gene3D" id="3.90.79.10">
    <property type="entry name" value="Nucleoside Triphosphate Pyrophosphohydrolase"/>
    <property type="match status" value="1"/>
</dbReference>
<dbReference type="PANTHER" id="PTHR12992:SF11">
    <property type="entry name" value="MITOCHONDRIAL COENZYME A DIPHOSPHATASE NUDT8"/>
    <property type="match status" value="1"/>
</dbReference>
<proteinExistence type="inferred from homology"/>
<keyword evidence="5" id="KW-0460">Magnesium</keyword>
<sequence length="202" mass="22244">MRAGMARAFARFERLSLERDHAGLKRAAVALAVVEHPEQRGELAFVLTRRARGLRSHGGQWALPGGRCDPGETVTQTALRELREEIGLALDESAVLGVLDDYPTRSGYLMTPVVTWAGDPGAVVPNPAEVASVHFIPLAHVTRHDVVSFVDIPESPRKVIRLRLGESHIHAPTAAVIYQFREALAGRVTRVHELEQPVFAWK</sequence>
<dbReference type="InterPro" id="IPR020084">
    <property type="entry name" value="NUDIX_hydrolase_CS"/>
</dbReference>
<dbReference type="Pfam" id="PF00293">
    <property type="entry name" value="NUDIX"/>
    <property type="match status" value="1"/>
</dbReference>
<comment type="cofactor">
    <cofactor evidence="1">
        <name>Mn(2+)</name>
        <dbReference type="ChEBI" id="CHEBI:29035"/>
    </cofactor>
</comment>
<dbReference type="SUPFAM" id="SSF55811">
    <property type="entry name" value="Nudix"/>
    <property type="match status" value="1"/>
</dbReference>
<evidence type="ECO:0000256" key="7">
    <source>
        <dbReference type="RuleBase" id="RU003476"/>
    </source>
</evidence>
<dbReference type="EC" id="3.6.1.55" evidence="9"/>
<dbReference type="PRINTS" id="PR00502">
    <property type="entry name" value="NUDIXFAMILY"/>
</dbReference>
<dbReference type="RefSeq" id="WP_376832530.1">
    <property type="nucleotide sequence ID" value="NZ_JBHLWR010000006.1"/>
</dbReference>
<evidence type="ECO:0000256" key="1">
    <source>
        <dbReference type="ARBA" id="ARBA00001936"/>
    </source>
</evidence>
<evidence type="ECO:0000256" key="3">
    <source>
        <dbReference type="ARBA" id="ARBA00022723"/>
    </source>
</evidence>
<gene>
    <name evidence="9" type="ORF">ACFOEX_05990</name>
</gene>
<dbReference type="InterPro" id="IPR020476">
    <property type="entry name" value="Nudix_hydrolase"/>
</dbReference>
<feature type="domain" description="Nudix hydrolase" evidence="8">
    <location>
        <begin position="23"/>
        <end position="160"/>
    </location>
</feature>
<protein>
    <submittedName>
        <fullName evidence="9">NUDIX hydrolase</fullName>
        <ecNumber evidence="9">3.6.1.55</ecNumber>
    </submittedName>
</protein>
<dbReference type="EMBL" id="JBHRUV010000025">
    <property type="protein sequence ID" value="MFC3265904.1"/>
    <property type="molecule type" value="Genomic_DNA"/>
</dbReference>
<keyword evidence="3" id="KW-0479">Metal-binding</keyword>
<dbReference type="PANTHER" id="PTHR12992">
    <property type="entry name" value="NUDIX HYDROLASE"/>
    <property type="match status" value="1"/>
</dbReference>
<dbReference type="InterPro" id="IPR015797">
    <property type="entry name" value="NUDIX_hydrolase-like_dom_sf"/>
</dbReference>
<evidence type="ECO:0000256" key="4">
    <source>
        <dbReference type="ARBA" id="ARBA00022801"/>
    </source>
</evidence>
<keyword evidence="10" id="KW-1185">Reference proteome</keyword>
<comment type="caution">
    <text evidence="9">The sequence shown here is derived from an EMBL/GenBank/DDBJ whole genome shotgun (WGS) entry which is preliminary data.</text>
</comment>
<organism evidence="9 10">
    <name type="scientific">Camelimonas abortus</name>
    <dbReference type="NCBI Taxonomy" id="1017184"/>
    <lineage>
        <taxon>Bacteria</taxon>
        <taxon>Pseudomonadati</taxon>
        <taxon>Pseudomonadota</taxon>
        <taxon>Alphaproteobacteria</taxon>
        <taxon>Hyphomicrobiales</taxon>
        <taxon>Chelatococcaceae</taxon>
        <taxon>Camelimonas</taxon>
    </lineage>
</organism>
<keyword evidence="6" id="KW-0464">Manganese</keyword>
<name>A0ABV7LED1_9HYPH</name>
<comment type="similarity">
    <text evidence="7">Belongs to the Nudix hydrolase family.</text>
</comment>
<dbReference type="PROSITE" id="PS00893">
    <property type="entry name" value="NUDIX_BOX"/>
    <property type="match status" value="1"/>
</dbReference>
<dbReference type="InterPro" id="IPR045121">
    <property type="entry name" value="CoAse"/>
</dbReference>
<keyword evidence="4 7" id="KW-0378">Hydrolase</keyword>
<evidence type="ECO:0000256" key="5">
    <source>
        <dbReference type="ARBA" id="ARBA00022842"/>
    </source>
</evidence>